<dbReference type="Proteomes" id="UP000325081">
    <property type="component" value="Unassembled WGS sequence"/>
</dbReference>
<dbReference type="EMBL" id="BKCP01002336">
    <property type="protein sequence ID" value="GER28232.1"/>
    <property type="molecule type" value="Genomic_DNA"/>
</dbReference>
<keyword evidence="3" id="KW-1185">Reference proteome</keyword>
<reference evidence="3" key="1">
    <citation type="journal article" date="2019" name="Curr. Biol.">
        <title>Genome Sequence of Striga asiatica Provides Insight into the Evolution of Plant Parasitism.</title>
        <authorList>
            <person name="Yoshida S."/>
            <person name="Kim S."/>
            <person name="Wafula E.K."/>
            <person name="Tanskanen J."/>
            <person name="Kim Y.M."/>
            <person name="Honaas L."/>
            <person name="Yang Z."/>
            <person name="Spallek T."/>
            <person name="Conn C.E."/>
            <person name="Ichihashi Y."/>
            <person name="Cheong K."/>
            <person name="Cui S."/>
            <person name="Der J.P."/>
            <person name="Gundlach H."/>
            <person name="Jiao Y."/>
            <person name="Hori C."/>
            <person name="Ishida J.K."/>
            <person name="Kasahara H."/>
            <person name="Kiba T."/>
            <person name="Kim M.S."/>
            <person name="Koo N."/>
            <person name="Laohavisit A."/>
            <person name="Lee Y.H."/>
            <person name="Lumba S."/>
            <person name="McCourt P."/>
            <person name="Mortimer J.C."/>
            <person name="Mutuku J.M."/>
            <person name="Nomura T."/>
            <person name="Sasaki-Sekimoto Y."/>
            <person name="Seto Y."/>
            <person name="Wang Y."/>
            <person name="Wakatake T."/>
            <person name="Sakakibara H."/>
            <person name="Demura T."/>
            <person name="Yamaguchi S."/>
            <person name="Yoneyama K."/>
            <person name="Manabe R.I."/>
            <person name="Nelson D.C."/>
            <person name="Schulman A.H."/>
            <person name="Timko M.P."/>
            <person name="dePamphilis C.W."/>
            <person name="Choi D."/>
            <person name="Shirasu K."/>
        </authorList>
    </citation>
    <scope>NUCLEOTIDE SEQUENCE [LARGE SCALE GENOMIC DNA]</scope>
    <source>
        <strain evidence="3">cv. UVA1</strain>
    </source>
</reference>
<evidence type="ECO:0000313" key="2">
    <source>
        <dbReference type="EMBL" id="GER28232.1"/>
    </source>
</evidence>
<protein>
    <submittedName>
        <fullName evidence="2">Melatonin receptor type 1B</fullName>
    </submittedName>
</protein>
<evidence type="ECO:0000313" key="3">
    <source>
        <dbReference type="Proteomes" id="UP000325081"/>
    </source>
</evidence>
<sequence>MVVRPGLDSSAVAAQQFDLCSAAIDEARALLLHDSDFVRETNSPLTVNNRVCRPKPPSSAPSTDDSTTGDKEFLNRQQGVTDATSGDDFCGEDDLGMIWICAI</sequence>
<dbReference type="AlphaFoldDB" id="A0A5A7P662"/>
<proteinExistence type="predicted"/>
<evidence type="ECO:0000256" key="1">
    <source>
        <dbReference type="SAM" id="MobiDB-lite"/>
    </source>
</evidence>
<feature type="compositionally biased region" description="Polar residues" evidence="1">
    <location>
        <begin position="75"/>
        <end position="84"/>
    </location>
</feature>
<organism evidence="2 3">
    <name type="scientific">Striga asiatica</name>
    <name type="common">Asiatic witchweed</name>
    <name type="synonym">Buchnera asiatica</name>
    <dbReference type="NCBI Taxonomy" id="4170"/>
    <lineage>
        <taxon>Eukaryota</taxon>
        <taxon>Viridiplantae</taxon>
        <taxon>Streptophyta</taxon>
        <taxon>Embryophyta</taxon>
        <taxon>Tracheophyta</taxon>
        <taxon>Spermatophyta</taxon>
        <taxon>Magnoliopsida</taxon>
        <taxon>eudicotyledons</taxon>
        <taxon>Gunneridae</taxon>
        <taxon>Pentapetalae</taxon>
        <taxon>asterids</taxon>
        <taxon>lamiids</taxon>
        <taxon>Lamiales</taxon>
        <taxon>Orobanchaceae</taxon>
        <taxon>Buchnereae</taxon>
        <taxon>Striga</taxon>
    </lineage>
</organism>
<gene>
    <name evidence="2" type="ORF">STAS_04007</name>
</gene>
<name>A0A5A7P662_STRAF</name>
<keyword evidence="2" id="KW-0675">Receptor</keyword>
<accession>A0A5A7P662</accession>
<comment type="caution">
    <text evidence="2">The sequence shown here is derived from an EMBL/GenBank/DDBJ whole genome shotgun (WGS) entry which is preliminary data.</text>
</comment>
<feature type="region of interest" description="Disordered" evidence="1">
    <location>
        <begin position="47"/>
        <end position="88"/>
    </location>
</feature>